<name>A0A328F9H7_9BACT</name>
<dbReference type="PANTHER" id="PTHR42872">
    <property type="entry name" value="PROTEIN-GLUTAMATE METHYLESTERASE/PROTEIN-GLUTAMINE GLUTAMINASE"/>
    <property type="match status" value="1"/>
</dbReference>
<dbReference type="InterPro" id="IPR035909">
    <property type="entry name" value="CheB_C"/>
</dbReference>
<feature type="domain" description="CheB-type methylesterase" evidence="5">
    <location>
        <begin position="2"/>
        <end position="191"/>
    </location>
</feature>
<dbReference type="Gene3D" id="3.40.50.180">
    <property type="entry name" value="Methylesterase CheB, C-terminal domain"/>
    <property type="match status" value="1"/>
</dbReference>
<dbReference type="AlphaFoldDB" id="A0A328F9H7"/>
<proteinExistence type="predicted"/>
<protein>
    <recommendedName>
        <fullName evidence="2">protein-glutamate methylesterase</fullName>
        <ecNumber evidence="2">3.1.1.61</ecNumber>
    </recommendedName>
</protein>
<evidence type="ECO:0000313" key="7">
    <source>
        <dbReference type="EMBL" id="RAM01019.1"/>
    </source>
</evidence>
<dbReference type="SUPFAM" id="SSF52738">
    <property type="entry name" value="Methylesterase CheB, C-terminal domain"/>
    <property type="match status" value="1"/>
</dbReference>
<evidence type="ECO:0000256" key="3">
    <source>
        <dbReference type="ARBA" id="ARBA00048267"/>
    </source>
</evidence>
<accession>A0A328F9H7</accession>
<dbReference type="PANTHER" id="PTHR42872:SF3">
    <property type="entry name" value="PROTEIN-GLUTAMATE METHYLESTERASE_PROTEIN-GLUTAMINE GLUTAMINASE 1"/>
    <property type="match status" value="1"/>
</dbReference>
<dbReference type="OrthoDB" id="9791760at2"/>
<dbReference type="GO" id="GO:0005737">
    <property type="term" value="C:cytoplasm"/>
    <property type="evidence" value="ECO:0007669"/>
    <property type="project" value="InterPro"/>
</dbReference>
<dbReference type="EC" id="3.1.1.61" evidence="2"/>
<organism evidence="7 8">
    <name type="scientific">Desulfobacter hydrogenophilus</name>
    <dbReference type="NCBI Taxonomy" id="2291"/>
    <lineage>
        <taxon>Bacteria</taxon>
        <taxon>Pseudomonadati</taxon>
        <taxon>Thermodesulfobacteriota</taxon>
        <taxon>Desulfobacteria</taxon>
        <taxon>Desulfobacterales</taxon>
        <taxon>Desulfobacteraceae</taxon>
        <taxon>Desulfobacter</taxon>
    </lineage>
</organism>
<dbReference type="Proteomes" id="UP000248798">
    <property type="component" value="Unassembled WGS sequence"/>
</dbReference>
<evidence type="ECO:0000256" key="4">
    <source>
        <dbReference type="PROSITE-ProRule" id="PRU00050"/>
    </source>
</evidence>
<keyword evidence="9" id="KW-1185">Reference proteome</keyword>
<dbReference type="GO" id="GO:0000156">
    <property type="term" value="F:phosphorelay response regulator activity"/>
    <property type="evidence" value="ECO:0007669"/>
    <property type="project" value="InterPro"/>
</dbReference>
<dbReference type="GO" id="GO:0006935">
    <property type="term" value="P:chemotaxis"/>
    <property type="evidence" value="ECO:0007669"/>
    <property type="project" value="UniProtKB-UniRule"/>
</dbReference>
<evidence type="ECO:0000313" key="6">
    <source>
        <dbReference type="EMBL" id="QBH14619.1"/>
    </source>
</evidence>
<evidence type="ECO:0000256" key="2">
    <source>
        <dbReference type="ARBA" id="ARBA00039140"/>
    </source>
</evidence>
<dbReference type="CDD" id="cd16433">
    <property type="entry name" value="CheB"/>
    <property type="match status" value="1"/>
</dbReference>
<dbReference type="InterPro" id="IPR000673">
    <property type="entry name" value="Sig_transdc_resp-reg_Me-estase"/>
</dbReference>
<evidence type="ECO:0000313" key="8">
    <source>
        <dbReference type="Proteomes" id="UP000248798"/>
    </source>
</evidence>
<sequence length="191" mass="20861">MKTNRYKAIVMGGSVGSMEALLEIFSGLPRNFRLPIIIVCHVHLHDNGGVVNFFRLQNPLNIKTADDKEPIRPGYIYFAPANYHLLVEQDETFSLTVDSKVNYSRPAIDVLFESAAFVYGEQLIGIVLTGANHDGAKGISCIKKMGGQTIAQNPDTAECPVMPLAAINTGDVDAILSIQQIRGFIKLEVVS</sequence>
<keyword evidence="1 4" id="KW-0378">Hydrolase</keyword>
<reference evidence="6 9" key="2">
    <citation type="submission" date="2019-02" db="EMBL/GenBank/DDBJ databases">
        <title>Complete genome sequence of Desulfobacter hydrogenophilus AcRS1.</title>
        <authorList>
            <person name="Marietou A."/>
            <person name="Lund M.B."/>
            <person name="Marshall I.P.G."/>
            <person name="Schreiber L."/>
            <person name="Jorgensen B."/>
        </authorList>
    </citation>
    <scope>NUCLEOTIDE SEQUENCE [LARGE SCALE GENOMIC DNA]</scope>
    <source>
        <strain evidence="6 9">AcRS1</strain>
    </source>
</reference>
<reference evidence="7 8" key="1">
    <citation type="submission" date="2018-06" db="EMBL/GenBank/DDBJ databases">
        <title>Complete Genome Sequence of Desulfobacter hydrogenophilus (DSM3380).</title>
        <authorList>
            <person name="Marietou A."/>
            <person name="Schreiber L."/>
            <person name="Marshall I."/>
            <person name="Jorgensen B."/>
        </authorList>
    </citation>
    <scope>NUCLEOTIDE SEQUENCE [LARGE SCALE GENOMIC DNA]</scope>
    <source>
        <strain evidence="7 8">DSM 3380</strain>
    </source>
</reference>
<feature type="active site" evidence="4">
    <location>
        <position position="41"/>
    </location>
</feature>
<gene>
    <name evidence="7" type="ORF">DO021_16210</name>
    <name evidence="6" type="ORF">EYB58_17830</name>
</gene>
<evidence type="ECO:0000313" key="9">
    <source>
        <dbReference type="Proteomes" id="UP000293902"/>
    </source>
</evidence>
<dbReference type="EMBL" id="QLNI01000034">
    <property type="protein sequence ID" value="RAM01019.1"/>
    <property type="molecule type" value="Genomic_DNA"/>
</dbReference>
<comment type="catalytic activity">
    <reaction evidence="3">
        <text>[protein]-L-glutamate 5-O-methyl ester + H2O = L-glutamyl-[protein] + methanol + H(+)</text>
        <dbReference type="Rhea" id="RHEA:23236"/>
        <dbReference type="Rhea" id="RHEA-COMP:10208"/>
        <dbReference type="Rhea" id="RHEA-COMP:10311"/>
        <dbReference type="ChEBI" id="CHEBI:15377"/>
        <dbReference type="ChEBI" id="CHEBI:15378"/>
        <dbReference type="ChEBI" id="CHEBI:17790"/>
        <dbReference type="ChEBI" id="CHEBI:29973"/>
        <dbReference type="ChEBI" id="CHEBI:82795"/>
        <dbReference type="EC" id="3.1.1.61"/>
    </reaction>
</comment>
<evidence type="ECO:0000259" key="5">
    <source>
        <dbReference type="PROSITE" id="PS50122"/>
    </source>
</evidence>
<dbReference type="EMBL" id="CP036313">
    <property type="protein sequence ID" value="QBH14619.1"/>
    <property type="molecule type" value="Genomic_DNA"/>
</dbReference>
<feature type="active site" evidence="4">
    <location>
        <position position="134"/>
    </location>
</feature>
<keyword evidence="4" id="KW-0145">Chemotaxis</keyword>
<dbReference type="Pfam" id="PF01339">
    <property type="entry name" value="CheB_methylest"/>
    <property type="match status" value="1"/>
</dbReference>
<dbReference type="GO" id="GO:0008984">
    <property type="term" value="F:protein-glutamate methylesterase activity"/>
    <property type="evidence" value="ECO:0007669"/>
    <property type="project" value="UniProtKB-EC"/>
</dbReference>
<feature type="active site" evidence="4">
    <location>
        <position position="14"/>
    </location>
</feature>
<dbReference type="RefSeq" id="WP_111958563.1">
    <property type="nucleotide sequence ID" value="NZ_CP036313.1"/>
</dbReference>
<dbReference type="PROSITE" id="PS50122">
    <property type="entry name" value="CHEB"/>
    <property type="match status" value="1"/>
</dbReference>
<dbReference type="Proteomes" id="UP000293902">
    <property type="component" value="Chromosome"/>
</dbReference>
<evidence type="ECO:0000256" key="1">
    <source>
        <dbReference type="ARBA" id="ARBA00022801"/>
    </source>
</evidence>